<keyword evidence="3" id="KW-0677">Repeat</keyword>
<dbReference type="Gene3D" id="4.10.800.10">
    <property type="entry name" value="Thyroglobulin type-1"/>
    <property type="match status" value="1"/>
</dbReference>
<evidence type="ECO:0000256" key="5">
    <source>
        <dbReference type="PROSITE-ProRule" id="PRU00500"/>
    </source>
</evidence>
<dbReference type="Proteomes" id="UP000261660">
    <property type="component" value="Unplaced"/>
</dbReference>
<dbReference type="PROSITE" id="PS00484">
    <property type="entry name" value="THYROGLOBULIN_1_1"/>
    <property type="match status" value="1"/>
</dbReference>
<keyword evidence="4 5" id="KW-1015">Disulfide bond</keyword>
<accession>A0A3Q3FJY4</accession>
<reference evidence="9" key="2">
    <citation type="submission" date="2025-09" db="UniProtKB">
        <authorList>
            <consortium name="Ensembl"/>
        </authorList>
    </citation>
    <scope>IDENTIFICATION</scope>
</reference>
<dbReference type="PROSITE" id="PS51162">
    <property type="entry name" value="THYROGLOBULIN_1_2"/>
    <property type="match status" value="1"/>
</dbReference>
<protein>
    <recommendedName>
        <fullName evidence="8">Thyroglobulin type-1 domain-containing protein</fullName>
    </recommendedName>
</protein>
<dbReference type="InParanoid" id="A0A3Q3FJY4"/>
<evidence type="ECO:0000256" key="2">
    <source>
        <dbReference type="ARBA" id="ARBA00022525"/>
    </source>
</evidence>
<dbReference type="GO" id="GO:0005615">
    <property type="term" value="C:extracellular space"/>
    <property type="evidence" value="ECO:0007669"/>
    <property type="project" value="TreeGrafter"/>
</dbReference>
<dbReference type="Ensembl" id="ENSLBET00000020912.1">
    <property type="protein sequence ID" value="ENSLBEP00000019839.1"/>
    <property type="gene ID" value="ENSLBEG00000015247.1"/>
</dbReference>
<keyword evidence="10" id="KW-1185">Reference proteome</keyword>
<feature type="region of interest" description="Disordered" evidence="6">
    <location>
        <begin position="76"/>
        <end position="103"/>
    </location>
</feature>
<dbReference type="PANTHER" id="PTHR12352:SF3">
    <property type="entry name" value="NIDOGEN-2"/>
    <property type="match status" value="1"/>
</dbReference>
<feature type="disulfide bond" evidence="5">
    <location>
        <begin position="62"/>
        <end position="69"/>
    </location>
</feature>
<dbReference type="Pfam" id="PF00086">
    <property type="entry name" value="Thyroglobulin_1"/>
    <property type="match status" value="1"/>
</dbReference>
<feature type="signal peptide" evidence="7">
    <location>
        <begin position="1"/>
        <end position="19"/>
    </location>
</feature>
<dbReference type="GO" id="GO:0007160">
    <property type="term" value="P:cell-matrix adhesion"/>
    <property type="evidence" value="ECO:0007669"/>
    <property type="project" value="TreeGrafter"/>
</dbReference>
<feature type="domain" description="Thyroglobulin type-1" evidence="8">
    <location>
        <begin position="23"/>
        <end position="93"/>
    </location>
</feature>
<dbReference type="SMART" id="SM00211">
    <property type="entry name" value="TY"/>
    <property type="match status" value="1"/>
</dbReference>
<dbReference type="InterPro" id="IPR036857">
    <property type="entry name" value="Thyroglobulin_1_sf"/>
</dbReference>
<evidence type="ECO:0000313" key="9">
    <source>
        <dbReference type="Ensembl" id="ENSLBEP00000019839.1"/>
    </source>
</evidence>
<dbReference type="STRING" id="56723.ENSLBEP00000019839"/>
<keyword evidence="2" id="KW-0964">Secreted</keyword>
<dbReference type="InterPro" id="IPR051950">
    <property type="entry name" value="Dev_reg/Prot_inhib"/>
</dbReference>
<reference evidence="9" key="1">
    <citation type="submission" date="2025-08" db="UniProtKB">
        <authorList>
            <consortium name="Ensembl"/>
        </authorList>
    </citation>
    <scope>IDENTIFICATION</scope>
</reference>
<evidence type="ECO:0000256" key="3">
    <source>
        <dbReference type="ARBA" id="ARBA00022737"/>
    </source>
</evidence>
<dbReference type="SUPFAM" id="SSF57610">
    <property type="entry name" value="Thyroglobulin type-1 domain"/>
    <property type="match status" value="1"/>
</dbReference>
<evidence type="ECO:0000256" key="1">
    <source>
        <dbReference type="ARBA" id="ARBA00004613"/>
    </source>
</evidence>
<sequence>WGLQCLVIFISMFFLVDEPQRPKTHCEHHRDSVQTTSPEGYPLYGAYAPQCNANGQYTSLQCYSSTGECWCVDSTGQERPGTRTSAGTQPQDCDKPGETLIMS</sequence>
<dbReference type="GeneTree" id="ENSGT00990000203744"/>
<evidence type="ECO:0000313" key="10">
    <source>
        <dbReference type="Proteomes" id="UP000261660"/>
    </source>
</evidence>
<keyword evidence="7" id="KW-0732">Signal</keyword>
<feature type="compositionally biased region" description="Polar residues" evidence="6">
    <location>
        <begin position="76"/>
        <end position="91"/>
    </location>
</feature>
<dbReference type="GO" id="GO:0005604">
    <property type="term" value="C:basement membrane"/>
    <property type="evidence" value="ECO:0007669"/>
    <property type="project" value="TreeGrafter"/>
</dbReference>
<feature type="chain" id="PRO_5018647561" description="Thyroglobulin type-1 domain-containing protein" evidence="7">
    <location>
        <begin position="20"/>
        <end position="103"/>
    </location>
</feature>
<dbReference type="PANTHER" id="PTHR12352">
    <property type="entry name" value="SECRETED MODULAR CALCIUM-BINDING PROTEIN"/>
    <property type="match status" value="1"/>
</dbReference>
<evidence type="ECO:0000256" key="6">
    <source>
        <dbReference type="SAM" id="MobiDB-lite"/>
    </source>
</evidence>
<comment type="subcellular location">
    <subcellularLocation>
        <location evidence="1">Secreted</location>
    </subcellularLocation>
</comment>
<comment type="caution">
    <text evidence="5">Lacks conserved residue(s) required for the propagation of feature annotation.</text>
</comment>
<name>A0A3Q3FJY4_9LABR</name>
<evidence type="ECO:0000259" key="8">
    <source>
        <dbReference type="PROSITE" id="PS51162"/>
    </source>
</evidence>
<evidence type="ECO:0000256" key="4">
    <source>
        <dbReference type="ARBA" id="ARBA00023157"/>
    </source>
</evidence>
<dbReference type="InterPro" id="IPR000716">
    <property type="entry name" value="Thyroglobulin_1"/>
</dbReference>
<organism evidence="9 10">
    <name type="scientific">Labrus bergylta</name>
    <name type="common">ballan wrasse</name>
    <dbReference type="NCBI Taxonomy" id="56723"/>
    <lineage>
        <taxon>Eukaryota</taxon>
        <taxon>Metazoa</taxon>
        <taxon>Chordata</taxon>
        <taxon>Craniata</taxon>
        <taxon>Vertebrata</taxon>
        <taxon>Euteleostomi</taxon>
        <taxon>Actinopterygii</taxon>
        <taxon>Neopterygii</taxon>
        <taxon>Teleostei</taxon>
        <taxon>Neoteleostei</taxon>
        <taxon>Acanthomorphata</taxon>
        <taxon>Eupercaria</taxon>
        <taxon>Labriformes</taxon>
        <taxon>Labridae</taxon>
        <taxon>Labrus</taxon>
    </lineage>
</organism>
<proteinExistence type="predicted"/>
<dbReference type="AlphaFoldDB" id="A0A3Q3FJY4"/>
<dbReference type="CDD" id="cd00191">
    <property type="entry name" value="TY"/>
    <property type="match status" value="1"/>
</dbReference>
<evidence type="ECO:0000256" key="7">
    <source>
        <dbReference type="SAM" id="SignalP"/>
    </source>
</evidence>